<organism evidence="4 5">
    <name type="scientific">Tropilaelaps mercedesae</name>
    <dbReference type="NCBI Taxonomy" id="418985"/>
    <lineage>
        <taxon>Eukaryota</taxon>
        <taxon>Metazoa</taxon>
        <taxon>Ecdysozoa</taxon>
        <taxon>Arthropoda</taxon>
        <taxon>Chelicerata</taxon>
        <taxon>Arachnida</taxon>
        <taxon>Acari</taxon>
        <taxon>Parasitiformes</taxon>
        <taxon>Mesostigmata</taxon>
        <taxon>Gamasina</taxon>
        <taxon>Dermanyssoidea</taxon>
        <taxon>Laelapidae</taxon>
        <taxon>Tropilaelaps</taxon>
    </lineage>
</organism>
<comment type="caution">
    <text evidence="4">The sequence shown here is derived from an EMBL/GenBank/DDBJ whole genome shotgun (WGS) entry which is preliminary data.</text>
</comment>
<dbReference type="GO" id="GO:0042302">
    <property type="term" value="F:structural constituent of cuticle"/>
    <property type="evidence" value="ECO:0007669"/>
    <property type="project" value="UniProtKB-UniRule"/>
</dbReference>
<keyword evidence="5" id="KW-1185">Reference proteome</keyword>
<evidence type="ECO:0000313" key="4">
    <source>
        <dbReference type="EMBL" id="OQR79398.1"/>
    </source>
</evidence>
<dbReference type="InterPro" id="IPR031311">
    <property type="entry name" value="CHIT_BIND_RR_consensus"/>
</dbReference>
<sequence length="136" mass="14657">HGGSSSVNRHQDDHGNFDFVYDIKDGYGNVNGRKEKGSHGHVVGSYYLGEVDGRHRIVHYVADKHGFRAEVETNEHGTKTSHPAAASYHSDNGKHIPSGHHGHYGHHHGHEKPHAYYGGPGNRGTGFGGAGFGGAF</sequence>
<dbReference type="InParanoid" id="A0A1V9Y1B3"/>
<dbReference type="AlphaFoldDB" id="A0A1V9Y1B3"/>
<dbReference type="FunCoup" id="A0A1V9Y1B3">
    <property type="interactions" value="69"/>
</dbReference>
<dbReference type="GO" id="GO:0031012">
    <property type="term" value="C:extracellular matrix"/>
    <property type="evidence" value="ECO:0007669"/>
    <property type="project" value="TreeGrafter"/>
</dbReference>
<dbReference type="PRINTS" id="PR00947">
    <property type="entry name" value="CUTICLE"/>
</dbReference>
<evidence type="ECO:0000256" key="1">
    <source>
        <dbReference type="ARBA" id="ARBA00022460"/>
    </source>
</evidence>
<reference evidence="4 5" key="1">
    <citation type="journal article" date="2017" name="Gigascience">
        <title>Draft genome of the honey bee ectoparasitic mite, Tropilaelaps mercedesae, is shaped by the parasitic life history.</title>
        <authorList>
            <person name="Dong X."/>
            <person name="Armstrong S.D."/>
            <person name="Xia D."/>
            <person name="Makepeace B.L."/>
            <person name="Darby A.C."/>
            <person name="Kadowaki T."/>
        </authorList>
    </citation>
    <scope>NUCLEOTIDE SEQUENCE [LARGE SCALE GENOMIC DNA]</scope>
    <source>
        <strain evidence="4">Wuxi-XJTLU</strain>
    </source>
</reference>
<evidence type="ECO:0000256" key="3">
    <source>
        <dbReference type="SAM" id="MobiDB-lite"/>
    </source>
</evidence>
<dbReference type="OrthoDB" id="7394989at2759"/>
<dbReference type="InterPro" id="IPR051217">
    <property type="entry name" value="Insect_Cuticle_Struc_Prot"/>
</dbReference>
<feature type="region of interest" description="Disordered" evidence="3">
    <location>
        <begin position="75"/>
        <end position="120"/>
    </location>
</feature>
<dbReference type="Pfam" id="PF00379">
    <property type="entry name" value="Chitin_bind_4"/>
    <property type="match status" value="1"/>
</dbReference>
<dbReference type="PANTHER" id="PTHR12236:SF79">
    <property type="entry name" value="CUTICULAR PROTEIN 50CB-RELATED"/>
    <property type="match status" value="1"/>
</dbReference>
<proteinExistence type="predicted"/>
<name>A0A1V9Y1B3_9ACAR</name>
<feature type="non-terminal residue" evidence="4">
    <location>
        <position position="1"/>
    </location>
</feature>
<dbReference type="InterPro" id="IPR000618">
    <property type="entry name" value="Insect_cuticle"/>
</dbReference>
<dbReference type="PANTHER" id="PTHR12236">
    <property type="entry name" value="STRUCTURAL CONTITUENT OF CUTICLE"/>
    <property type="match status" value="1"/>
</dbReference>
<evidence type="ECO:0000256" key="2">
    <source>
        <dbReference type="PROSITE-ProRule" id="PRU00497"/>
    </source>
</evidence>
<dbReference type="PROSITE" id="PS00233">
    <property type="entry name" value="CHIT_BIND_RR_1"/>
    <property type="match status" value="1"/>
</dbReference>
<dbReference type="EMBL" id="MNPL01001152">
    <property type="protein sequence ID" value="OQR79398.1"/>
    <property type="molecule type" value="Genomic_DNA"/>
</dbReference>
<feature type="compositionally biased region" description="Basic residues" evidence="3">
    <location>
        <begin position="97"/>
        <end position="111"/>
    </location>
</feature>
<dbReference type="Proteomes" id="UP000192247">
    <property type="component" value="Unassembled WGS sequence"/>
</dbReference>
<protein>
    <submittedName>
        <fullName evidence="4">Adult-specific rigid cuticular protein 15.7-like</fullName>
    </submittedName>
</protein>
<gene>
    <name evidence="4" type="ORF">BIW11_05765</name>
</gene>
<accession>A0A1V9Y1B3</accession>
<dbReference type="PROSITE" id="PS51155">
    <property type="entry name" value="CHIT_BIND_RR_2"/>
    <property type="match status" value="1"/>
</dbReference>
<dbReference type="GO" id="GO:0005615">
    <property type="term" value="C:extracellular space"/>
    <property type="evidence" value="ECO:0007669"/>
    <property type="project" value="TreeGrafter"/>
</dbReference>
<evidence type="ECO:0000313" key="5">
    <source>
        <dbReference type="Proteomes" id="UP000192247"/>
    </source>
</evidence>
<keyword evidence="1 2" id="KW-0193">Cuticle</keyword>